<keyword evidence="2" id="KW-1185">Reference proteome</keyword>
<protein>
    <submittedName>
        <fullName evidence="1">Uncharacterized protein</fullName>
    </submittedName>
</protein>
<organism evidence="1 2">
    <name type="scientific">Marchantia polymorpha subsp. ruderalis</name>
    <dbReference type="NCBI Taxonomy" id="1480154"/>
    <lineage>
        <taxon>Eukaryota</taxon>
        <taxon>Viridiplantae</taxon>
        <taxon>Streptophyta</taxon>
        <taxon>Embryophyta</taxon>
        <taxon>Marchantiophyta</taxon>
        <taxon>Marchantiopsida</taxon>
        <taxon>Marchantiidae</taxon>
        <taxon>Marchantiales</taxon>
        <taxon>Marchantiaceae</taxon>
        <taxon>Marchantia</taxon>
    </lineage>
</organism>
<gene>
    <name evidence="1" type="ORF">AXG93_3363s1000</name>
</gene>
<name>A0A176WN93_MARPO</name>
<dbReference type="Proteomes" id="UP000077202">
    <property type="component" value="Unassembled WGS sequence"/>
</dbReference>
<dbReference type="AlphaFoldDB" id="A0A176WN93"/>
<reference evidence="1" key="1">
    <citation type="submission" date="2016-03" db="EMBL/GenBank/DDBJ databases">
        <title>Mechanisms controlling the formation of the plant cell surface in tip-growing cells are functionally conserved among land plants.</title>
        <authorList>
            <person name="Honkanen S."/>
            <person name="Jones V.A."/>
            <person name="Morieri G."/>
            <person name="Champion C."/>
            <person name="Hetherington A.J."/>
            <person name="Kelly S."/>
            <person name="Saint-Marcoux D."/>
            <person name="Proust H."/>
            <person name="Prescott H."/>
            <person name="Dolan L."/>
        </authorList>
    </citation>
    <scope>NUCLEOTIDE SEQUENCE [LARGE SCALE GENOMIC DNA]</scope>
    <source>
        <tissue evidence="1">Whole gametophyte</tissue>
    </source>
</reference>
<evidence type="ECO:0000313" key="2">
    <source>
        <dbReference type="Proteomes" id="UP000077202"/>
    </source>
</evidence>
<evidence type="ECO:0000313" key="1">
    <source>
        <dbReference type="EMBL" id="OAE33726.1"/>
    </source>
</evidence>
<accession>A0A176WN93</accession>
<dbReference type="EMBL" id="LVLJ01000575">
    <property type="protein sequence ID" value="OAE33726.1"/>
    <property type="molecule type" value="Genomic_DNA"/>
</dbReference>
<proteinExistence type="predicted"/>
<comment type="caution">
    <text evidence="1">The sequence shown here is derived from an EMBL/GenBank/DDBJ whole genome shotgun (WGS) entry which is preliminary data.</text>
</comment>
<sequence length="164" mass="19043">MSSQGLRPLEKKQLILEKSSRSSERAKGVESSIADFLQDTVVPLLKYLDGEREKYTMSKEARFYVEMLMNSTRSKRAALVKTAEEMKSECAAETTSLKVRKEELWAKDIKCEVLQLNLAKEREFCAEEALRPEDLWREIMTIKLERMDLRGRIGARTHAHNKEF</sequence>